<evidence type="ECO:0000313" key="4">
    <source>
        <dbReference type="EMBL" id="NYD22449.1"/>
    </source>
</evidence>
<name>A0A7Y9J0R0_9ACTN</name>
<dbReference type="PANTHER" id="PTHR43625">
    <property type="entry name" value="AFLATOXIN B1 ALDEHYDE REDUCTASE"/>
    <property type="match status" value="1"/>
</dbReference>
<dbReference type="RefSeq" id="WP_343077937.1">
    <property type="nucleotide sequence ID" value="NZ_BAAAGN010000004.1"/>
</dbReference>
<evidence type="ECO:0000313" key="5">
    <source>
        <dbReference type="Proteomes" id="UP000521922"/>
    </source>
</evidence>
<comment type="caution">
    <text evidence="4">The sequence shown here is derived from an EMBL/GenBank/DDBJ whole genome shotgun (WGS) entry which is preliminary data.</text>
</comment>
<evidence type="ECO:0000259" key="3">
    <source>
        <dbReference type="Pfam" id="PF00248"/>
    </source>
</evidence>
<keyword evidence="5" id="KW-1185">Reference proteome</keyword>
<dbReference type="AlphaFoldDB" id="A0A7Y9J0R0"/>
<dbReference type="InterPro" id="IPR050791">
    <property type="entry name" value="Aldo-Keto_reductase"/>
</dbReference>
<feature type="region of interest" description="Disordered" evidence="2">
    <location>
        <begin position="1"/>
        <end position="22"/>
    </location>
</feature>
<dbReference type="Pfam" id="PF00248">
    <property type="entry name" value="Aldo_ket_red"/>
    <property type="match status" value="1"/>
</dbReference>
<dbReference type="InterPro" id="IPR023210">
    <property type="entry name" value="NADP_OxRdtase_dom"/>
</dbReference>
<keyword evidence="1" id="KW-0560">Oxidoreductase</keyword>
<gene>
    <name evidence="4" type="ORF">BJ968_001989</name>
</gene>
<protein>
    <submittedName>
        <fullName evidence="4">Aryl-alcohol dehydrogenase-like predicted oxidoreductase</fullName>
    </submittedName>
</protein>
<evidence type="ECO:0000256" key="1">
    <source>
        <dbReference type="ARBA" id="ARBA00023002"/>
    </source>
</evidence>
<dbReference type="Gene3D" id="3.20.20.100">
    <property type="entry name" value="NADP-dependent oxidoreductase domain"/>
    <property type="match status" value="1"/>
</dbReference>
<evidence type="ECO:0000256" key="2">
    <source>
        <dbReference type="SAM" id="MobiDB-lite"/>
    </source>
</evidence>
<feature type="compositionally biased region" description="Low complexity" evidence="2">
    <location>
        <begin position="9"/>
        <end position="21"/>
    </location>
</feature>
<accession>A0A7Y9J0R0</accession>
<organism evidence="4 5">
    <name type="scientific">Kineococcus aurantiacus</name>
    <dbReference type="NCBI Taxonomy" id="37633"/>
    <lineage>
        <taxon>Bacteria</taxon>
        <taxon>Bacillati</taxon>
        <taxon>Actinomycetota</taxon>
        <taxon>Actinomycetes</taxon>
        <taxon>Kineosporiales</taxon>
        <taxon>Kineosporiaceae</taxon>
        <taxon>Kineococcus</taxon>
    </lineage>
</organism>
<dbReference type="PANTHER" id="PTHR43625:SF40">
    <property type="entry name" value="ALDO-KETO REDUCTASE YAKC [NADP(+)]"/>
    <property type="match status" value="1"/>
</dbReference>
<dbReference type="InterPro" id="IPR036812">
    <property type="entry name" value="NAD(P)_OxRdtase_dom_sf"/>
</dbReference>
<dbReference type="GO" id="GO:0005737">
    <property type="term" value="C:cytoplasm"/>
    <property type="evidence" value="ECO:0007669"/>
    <property type="project" value="TreeGrafter"/>
</dbReference>
<dbReference type="EMBL" id="JACCBB010000001">
    <property type="protein sequence ID" value="NYD22449.1"/>
    <property type="molecule type" value="Genomic_DNA"/>
</dbReference>
<proteinExistence type="predicted"/>
<feature type="domain" description="NADP-dependent oxidoreductase" evidence="3">
    <location>
        <begin position="32"/>
        <end position="294"/>
    </location>
</feature>
<sequence>MTTTDDRTGTAPSTSAAASGTFRIGGDLPVHRLGYGTMQLPGPGVWGPSRDRDGALRVLRRAADLGVTLVDTADAYGPGVAEELVHDALHPYDGIVVATKVGFTRPGPGRWVADGRPAHLRAATEDSLRRLGVERIDLLQLHRIDPRVPLADQVGTLADLRREGKVRHLGLSEVSVAELDAAAAIAPIATVQNLHNLADRSSTELLRVCEQRGTGFIPWFPLATGQLSDPRGPLGRLAGSLGLTPSQVALAWLLDSSPVVLPIPGTSSVAHLEENVAAAGTHLDPAVLARLDRLA</sequence>
<dbReference type="Proteomes" id="UP000521922">
    <property type="component" value="Unassembled WGS sequence"/>
</dbReference>
<reference evidence="4 5" key="1">
    <citation type="submission" date="2020-07" db="EMBL/GenBank/DDBJ databases">
        <title>Sequencing the genomes of 1000 actinobacteria strains.</title>
        <authorList>
            <person name="Klenk H.-P."/>
        </authorList>
    </citation>
    <scope>NUCLEOTIDE SEQUENCE [LARGE SCALE GENOMIC DNA]</scope>
    <source>
        <strain evidence="4 5">DSM 7487</strain>
    </source>
</reference>
<dbReference type="CDD" id="cd19088">
    <property type="entry name" value="AKR_AKR13B1"/>
    <property type="match status" value="1"/>
</dbReference>
<dbReference type="GO" id="GO:0016491">
    <property type="term" value="F:oxidoreductase activity"/>
    <property type="evidence" value="ECO:0007669"/>
    <property type="project" value="UniProtKB-KW"/>
</dbReference>
<dbReference type="SUPFAM" id="SSF51430">
    <property type="entry name" value="NAD(P)-linked oxidoreductase"/>
    <property type="match status" value="1"/>
</dbReference>